<proteinExistence type="predicted"/>
<dbReference type="EnsemblProtists" id="HpaT807127">
    <property type="protein sequence ID" value="HpaP807127"/>
    <property type="gene ID" value="HpaG807127"/>
</dbReference>
<dbReference type="InParanoid" id="M4BL42"/>
<protein>
    <submittedName>
        <fullName evidence="2">Uncharacterized protein</fullName>
    </submittedName>
</protein>
<dbReference type="HOGENOM" id="CLU_2611164_0_0_1"/>
<dbReference type="Proteomes" id="UP000011713">
    <property type="component" value="Unassembled WGS sequence"/>
</dbReference>
<reference evidence="3" key="1">
    <citation type="journal article" date="2010" name="Science">
        <title>Signatures of adaptation to obligate biotrophy in the Hyaloperonospora arabidopsidis genome.</title>
        <authorList>
            <person name="Baxter L."/>
            <person name="Tripathy S."/>
            <person name="Ishaque N."/>
            <person name="Boot N."/>
            <person name="Cabral A."/>
            <person name="Kemen E."/>
            <person name="Thines M."/>
            <person name="Ah-Fong A."/>
            <person name="Anderson R."/>
            <person name="Badejoko W."/>
            <person name="Bittner-Eddy P."/>
            <person name="Boore J.L."/>
            <person name="Chibucos M.C."/>
            <person name="Coates M."/>
            <person name="Dehal P."/>
            <person name="Delehaunty K."/>
            <person name="Dong S."/>
            <person name="Downton P."/>
            <person name="Dumas B."/>
            <person name="Fabro G."/>
            <person name="Fronick C."/>
            <person name="Fuerstenberg S.I."/>
            <person name="Fulton L."/>
            <person name="Gaulin E."/>
            <person name="Govers F."/>
            <person name="Hughes L."/>
            <person name="Humphray S."/>
            <person name="Jiang R.H."/>
            <person name="Judelson H."/>
            <person name="Kamoun S."/>
            <person name="Kyung K."/>
            <person name="Meijer H."/>
            <person name="Minx P."/>
            <person name="Morris P."/>
            <person name="Nelson J."/>
            <person name="Phuntumart V."/>
            <person name="Qutob D."/>
            <person name="Rehmany A."/>
            <person name="Rougon-Cardoso A."/>
            <person name="Ryden P."/>
            <person name="Torto-Alalibo T."/>
            <person name="Studholme D."/>
            <person name="Wang Y."/>
            <person name="Win J."/>
            <person name="Wood J."/>
            <person name="Clifton S.W."/>
            <person name="Rogers J."/>
            <person name="Van den Ackerveken G."/>
            <person name="Jones J.D."/>
            <person name="McDowell J.M."/>
            <person name="Beynon J."/>
            <person name="Tyler B.M."/>
        </authorList>
    </citation>
    <scope>NUCLEOTIDE SEQUENCE [LARGE SCALE GENOMIC DNA]</scope>
    <source>
        <strain evidence="3">Emoy2</strain>
    </source>
</reference>
<evidence type="ECO:0000313" key="3">
    <source>
        <dbReference type="Proteomes" id="UP000011713"/>
    </source>
</evidence>
<dbReference type="VEuPathDB" id="FungiDB:HpaG807127"/>
<evidence type="ECO:0000313" key="2">
    <source>
        <dbReference type="EnsemblProtists" id="HpaP807127"/>
    </source>
</evidence>
<reference evidence="2" key="2">
    <citation type="submission" date="2015-06" db="UniProtKB">
        <authorList>
            <consortium name="EnsemblProtists"/>
        </authorList>
    </citation>
    <scope>IDENTIFICATION</scope>
    <source>
        <strain evidence="2">Emoy2</strain>
    </source>
</reference>
<feature type="compositionally biased region" description="Low complexity" evidence="1">
    <location>
        <begin position="46"/>
        <end position="79"/>
    </location>
</feature>
<accession>M4BL42</accession>
<evidence type="ECO:0000256" key="1">
    <source>
        <dbReference type="SAM" id="MobiDB-lite"/>
    </source>
</evidence>
<keyword evidence="3" id="KW-1185">Reference proteome</keyword>
<dbReference type="AlphaFoldDB" id="M4BL42"/>
<name>M4BL42_HYAAE</name>
<organism evidence="2 3">
    <name type="scientific">Hyaloperonospora arabidopsidis (strain Emoy2)</name>
    <name type="common">Downy mildew agent</name>
    <name type="synonym">Peronospora arabidopsidis</name>
    <dbReference type="NCBI Taxonomy" id="559515"/>
    <lineage>
        <taxon>Eukaryota</taxon>
        <taxon>Sar</taxon>
        <taxon>Stramenopiles</taxon>
        <taxon>Oomycota</taxon>
        <taxon>Peronosporomycetes</taxon>
        <taxon>Peronosporales</taxon>
        <taxon>Peronosporaceae</taxon>
        <taxon>Hyaloperonospora</taxon>
    </lineage>
</organism>
<sequence length="79" mass="8394">MPTPVYLKLLALPVENFYKLCLSGFDGRHNPTHAGTHLKTASLDLNSTSPNPTSMNSTSPNPTSMSSTSPNPTSMNSTS</sequence>
<dbReference type="EMBL" id="JH598368">
    <property type="status" value="NOT_ANNOTATED_CDS"/>
    <property type="molecule type" value="Genomic_DNA"/>
</dbReference>
<feature type="region of interest" description="Disordered" evidence="1">
    <location>
        <begin position="29"/>
        <end position="79"/>
    </location>
</feature>